<evidence type="ECO:0000313" key="3">
    <source>
        <dbReference type="Proteomes" id="UP000654075"/>
    </source>
</evidence>
<dbReference type="EMBL" id="CAJNNV010003745">
    <property type="protein sequence ID" value="CAE8589541.1"/>
    <property type="molecule type" value="Genomic_DNA"/>
</dbReference>
<evidence type="ECO:0000313" key="2">
    <source>
        <dbReference type="EMBL" id="CAE8589541.1"/>
    </source>
</evidence>
<sequence length="49" mass="5371">MGSRSSFKITRSVPAELPLMNPEVVRDPSRNSAPSFNPFKPDPFLAGQP</sequence>
<protein>
    <submittedName>
        <fullName evidence="2">Uncharacterized protein</fullName>
    </submittedName>
</protein>
<reference evidence="2" key="1">
    <citation type="submission" date="2021-02" db="EMBL/GenBank/DDBJ databases">
        <authorList>
            <person name="Dougan E. K."/>
            <person name="Rhodes N."/>
            <person name="Thang M."/>
            <person name="Chan C."/>
        </authorList>
    </citation>
    <scope>NUCLEOTIDE SEQUENCE</scope>
</reference>
<proteinExistence type="predicted"/>
<comment type="caution">
    <text evidence="2">The sequence shown here is derived from an EMBL/GenBank/DDBJ whole genome shotgun (WGS) entry which is preliminary data.</text>
</comment>
<name>A0A813DT54_POLGL</name>
<gene>
    <name evidence="2" type="ORF">PGLA1383_LOCUS8297</name>
</gene>
<keyword evidence="3" id="KW-1185">Reference proteome</keyword>
<feature type="region of interest" description="Disordered" evidence="1">
    <location>
        <begin position="20"/>
        <end position="49"/>
    </location>
</feature>
<evidence type="ECO:0000256" key="1">
    <source>
        <dbReference type="SAM" id="MobiDB-lite"/>
    </source>
</evidence>
<accession>A0A813DT54</accession>
<dbReference type="AlphaFoldDB" id="A0A813DT54"/>
<organism evidence="2 3">
    <name type="scientific">Polarella glacialis</name>
    <name type="common">Dinoflagellate</name>
    <dbReference type="NCBI Taxonomy" id="89957"/>
    <lineage>
        <taxon>Eukaryota</taxon>
        <taxon>Sar</taxon>
        <taxon>Alveolata</taxon>
        <taxon>Dinophyceae</taxon>
        <taxon>Suessiales</taxon>
        <taxon>Suessiaceae</taxon>
        <taxon>Polarella</taxon>
    </lineage>
</organism>
<dbReference type="Proteomes" id="UP000654075">
    <property type="component" value="Unassembled WGS sequence"/>
</dbReference>